<comment type="similarity">
    <text evidence="1 2">Belongs to the small heat shock protein (HSP20) family.</text>
</comment>
<dbReference type="PROSITE" id="PS51203">
    <property type="entry name" value="CS"/>
    <property type="match status" value="1"/>
</dbReference>
<dbReference type="PROSITE" id="PS01031">
    <property type="entry name" value="SHSP"/>
    <property type="match status" value="1"/>
</dbReference>
<dbReference type="Gene3D" id="2.60.40.790">
    <property type="match status" value="1"/>
</dbReference>
<evidence type="ECO:0000313" key="6">
    <source>
        <dbReference type="Proteomes" id="UP001564408"/>
    </source>
</evidence>
<name>A0ABV4BDK0_9GAMM</name>
<sequence>MKTKRTEMAATDPHREMHLLGEMDRLFENFFPRGWMRPWRRGWPEWTMEMAPFTMTAPRVDVIDRESDILVRAEVPGVDRKDIEVDLSGQTLTIRGERRREEKRERDDYLYEEIAHGTFSRVIHLPQDVLADEVKAEFRDGVLEIRLPKVTATERKRIEIV</sequence>
<keyword evidence="6" id="KW-1185">Reference proteome</keyword>
<dbReference type="Pfam" id="PF00011">
    <property type="entry name" value="HSP20"/>
    <property type="match status" value="1"/>
</dbReference>
<protein>
    <submittedName>
        <fullName evidence="5">Hsp20/alpha crystallin family protein</fullName>
    </submittedName>
</protein>
<feature type="domain" description="SHSP" evidence="3">
    <location>
        <begin position="51"/>
        <end position="161"/>
    </location>
</feature>
<dbReference type="PANTHER" id="PTHR11527">
    <property type="entry name" value="HEAT-SHOCK PROTEIN 20 FAMILY MEMBER"/>
    <property type="match status" value="1"/>
</dbReference>
<dbReference type="Proteomes" id="UP001564408">
    <property type="component" value="Unassembled WGS sequence"/>
</dbReference>
<feature type="domain" description="CS" evidence="4">
    <location>
        <begin position="55"/>
        <end position="159"/>
    </location>
</feature>
<accession>A0ABV4BDK0</accession>
<comment type="caution">
    <text evidence="5">The sequence shown here is derived from an EMBL/GenBank/DDBJ whole genome shotgun (WGS) entry which is preliminary data.</text>
</comment>
<dbReference type="InterPro" id="IPR002068">
    <property type="entry name" value="A-crystallin/Hsp20_dom"/>
</dbReference>
<organism evidence="5 6">
    <name type="scientific">Thioalkalicoccus limnaeus</name>
    <dbReference type="NCBI Taxonomy" id="120681"/>
    <lineage>
        <taxon>Bacteria</taxon>
        <taxon>Pseudomonadati</taxon>
        <taxon>Pseudomonadota</taxon>
        <taxon>Gammaproteobacteria</taxon>
        <taxon>Chromatiales</taxon>
        <taxon>Chromatiaceae</taxon>
        <taxon>Thioalkalicoccus</taxon>
    </lineage>
</organism>
<gene>
    <name evidence="5" type="ORF">ABC977_03360</name>
</gene>
<evidence type="ECO:0000259" key="4">
    <source>
        <dbReference type="PROSITE" id="PS51203"/>
    </source>
</evidence>
<evidence type="ECO:0000259" key="3">
    <source>
        <dbReference type="PROSITE" id="PS01031"/>
    </source>
</evidence>
<dbReference type="EMBL" id="JBDKXB010000003">
    <property type="protein sequence ID" value="MEY6431442.1"/>
    <property type="molecule type" value="Genomic_DNA"/>
</dbReference>
<dbReference type="InterPro" id="IPR031107">
    <property type="entry name" value="Small_HSP"/>
</dbReference>
<evidence type="ECO:0000313" key="5">
    <source>
        <dbReference type="EMBL" id="MEY6431442.1"/>
    </source>
</evidence>
<evidence type="ECO:0000256" key="2">
    <source>
        <dbReference type="RuleBase" id="RU003616"/>
    </source>
</evidence>
<dbReference type="InterPro" id="IPR007052">
    <property type="entry name" value="CS_dom"/>
</dbReference>
<proteinExistence type="inferred from homology"/>
<dbReference type="SUPFAM" id="SSF49764">
    <property type="entry name" value="HSP20-like chaperones"/>
    <property type="match status" value="1"/>
</dbReference>
<dbReference type="RefSeq" id="WP_369665826.1">
    <property type="nucleotide sequence ID" value="NZ_JBDKXB010000003.1"/>
</dbReference>
<dbReference type="InterPro" id="IPR008978">
    <property type="entry name" value="HSP20-like_chaperone"/>
</dbReference>
<dbReference type="CDD" id="cd06464">
    <property type="entry name" value="ACD_sHsps-like"/>
    <property type="match status" value="1"/>
</dbReference>
<reference evidence="5 6" key="1">
    <citation type="submission" date="2024-05" db="EMBL/GenBank/DDBJ databases">
        <title>Genome Sequence and Characterization of the New Strain Purple Sulfur Bacterium of Genus Thioalkalicoccus.</title>
        <authorList>
            <person name="Bryantseva I.A."/>
            <person name="Kyndt J.A."/>
            <person name="Imhoff J.F."/>
        </authorList>
    </citation>
    <scope>NUCLEOTIDE SEQUENCE [LARGE SCALE GENOMIC DNA]</scope>
    <source>
        <strain evidence="5 6">Um2</strain>
    </source>
</reference>
<evidence type="ECO:0000256" key="1">
    <source>
        <dbReference type="PROSITE-ProRule" id="PRU00285"/>
    </source>
</evidence>